<name>A0ABN7UNY2_GIGMA</name>
<dbReference type="EMBL" id="CAJVQB010004692">
    <property type="protein sequence ID" value="CAG8642913.1"/>
    <property type="molecule type" value="Genomic_DNA"/>
</dbReference>
<reference evidence="1 2" key="1">
    <citation type="submission" date="2021-06" db="EMBL/GenBank/DDBJ databases">
        <authorList>
            <person name="Kallberg Y."/>
            <person name="Tangrot J."/>
            <person name="Rosling A."/>
        </authorList>
    </citation>
    <scope>NUCLEOTIDE SEQUENCE [LARGE SCALE GENOMIC DNA]</scope>
    <source>
        <strain evidence="1 2">120-4 pot B 10/14</strain>
    </source>
</reference>
<sequence>MMIWVNQVSFASMVFLDELVANFKKRNFLRQCTFNSEAVSAPLETLADKRIKLRQLFFQYEPENIYNTDETSNKDKRSENNKLDSEYKNSKNFISEDSENYEISNSKSDEDKLIEELAEELVEVLIRVLMEKLVKVLVEVLVEVLVKELVEELVKGRIEDYELKGP</sequence>
<gene>
    <name evidence="1" type="ORF">GMARGA_LOCUS8936</name>
</gene>
<accession>A0ABN7UNY2</accession>
<proteinExistence type="predicted"/>
<keyword evidence="2" id="KW-1185">Reference proteome</keyword>
<dbReference type="Proteomes" id="UP000789901">
    <property type="component" value="Unassembled WGS sequence"/>
</dbReference>
<organism evidence="1 2">
    <name type="scientific">Gigaspora margarita</name>
    <dbReference type="NCBI Taxonomy" id="4874"/>
    <lineage>
        <taxon>Eukaryota</taxon>
        <taxon>Fungi</taxon>
        <taxon>Fungi incertae sedis</taxon>
        <taxon>Mucoromycota</taxon>
        <taxon>Glomeromycotina</taxon>
        <taxon>Glomeromycetes</taxon>
        <taxon>Diversisporales</taxon>
        <taxon>Gigasporaceae</taxon>
        <taxon>Gigaspora</taxon>
    </lineage>
</organism>
<evidence type="ECO:0000313" key="2">
    <source>
        <dbReference type="Proteomes" id="UP000789901"/>
    </source>
</evidence>
<evidence type="ECO:0000313" key="1">
    <source>
        <dbReference type="EMBL" id="CAG8642913.1"/>
    </source>
</evidence>
<comment type="caution">
    <text evidence="1">The sequence shown here is derived from an EMBL/GenBank/DDBJ whole genome shotgun (WGS) entry which is preliminary data.</text>
</comment>
<feature type="non-terminal residue" evidence="1">
    <location>
        <position position="166"/>
    </location>
</feature>
<protein>
    <submittedName>
        <fullName evidence="1">30411_t:CDS:1</fullName>
    </submittedName>
</protein>